<accession>A0A6S7G1D2</accession>
<organism evidence="1 2">
    <name type="scientific">Paramuricea clavata</name>
    <name type="common">Red gorgonian</name>
    <name type="synonym">Violescent sea-whip</name>
    <dbReference type="NCBI Taxonomy" id="317549"/>
    <lineage>
        <taxon>Eukaryota</taxon>
        <taxon>Metazoa</taxon>
        <taxon>Cnidaria</taxon>
        <taxon>Anthozoa</taxon>
        <taxon>Octocorallia</taxon>
        <taxon>Malacalcyonacea</taxon>
        <taxon>Plexauridae</taxon>
        <taxon>Paramuricea</taxon>
    </lineage>
</organism>
<sequence length="182" mass="21170">MAHSLEAIQEITSRFSEISKAFGLQINIHKTELLYQLSPNNRNSEHNAQKIVIIDGEVLNTMHKFKYLGSYISDDNKVDTEISDRIQMVSAAYGKLKKRLWDSYDISLTTKFAVFRAVILPALLYSMETMPLYRRHFNKLTNFQLRHLRQMLKLHWSDKIPNMEVLRRAGMPSIEALVTKAQ</sequence>
<keyword evidence="2" id="KW-1185">Reference proteome</keyword>
<dbReference type="OrthoDB" id="5984501at2759"/>
<evidence type="ECO:0000313" key="1">
    <source>
        <dbReference type="EMBL" id="CAB3981986.1"/>
    </source>
</evidence>
<evidence type="ECO:0000313" key="2">
    <source>
        <dbReference type="Proteomes" id="UP001152795"/>
    </source>
</evidence>
<comment type="caution">
    <text evidence="1">The sequence shown here is derived from an EMBL/GenBank/DDBJ whole genome shotgun (WGS) entry which is preliminary data.</text>
</comment>
<dbReference type="Proteomes" id="UP001152795">
    <property type="component" value="Unassembled WGS sequence"/>
</dbReference>
<dbReference type="EMBL" id="CACRXK020000451">
    <property type="protein sequence ID" value="CAB3981986.1"/>
    <property type="molecule type" value="Genomic_DNA"/>
</dbReference>
<proteinExistence type="predicted"/>
<name>A0A6S7G1D2_PARCT</name>
<protein>
    <submittedName>
        <fullName evidence="1">Uncharacterized protein</fullName>
    </submittedName>
</protein>
<dbReference type="PANTHER" id="PTHR47027:SF20">
    <property type="entry name" value="REVERSE TRANSCRIPTASE-LIKE PROTEIN WITH RNA-DIRECTED DNA POLYMERASE DOMAIN"/>
    <property type="match status" value="1"/>
</dbReference>
<reference evidence="1" key="1">
    <citation type="submission" date="2020-04" db="EMBL/GenBank/DDBJ databases">
        <authorList>
            <person name="Alioto T."/>
            <person name="Alioto T."/>
            <person name="Gomez Garrido J."/>
        </authorList>
    </citation>
    <scope>NUCLEOTIDE SEQUENCE</scope>
    <source>
        <strain evidence="1">A484AB</strain>
    </source>
</reference>
<dbReference type="AlphaFoldDB" id="A0A6S7G1D2"/>
<dbReference type="PANTHER" id="PTHR47027">
    <property type="entry name" value="REVERSE TRANSCRIPTASE DOMAIN-CONTAINING PROTEIN"/>
    <property type="match status" value="1"/>
</dbReference>
<gene>
    <name evidence="1" type="ORF">PACLA_8A028117</name>
</gene>